<gene>
    <name evidence="1" type="ORF">Q5761_09305</name>
</gene>
<dbReference type="Proteomes" id="UP001304683">
    <property type="component" value="Chromosome"/>
</dbReference>
<accession>A0ABZ0QPD7</accession>
<proteinExistence type="predicted"/>
<sequence length="131" mass="14380">MPVDWQGVLVALAGAWAVQALLTYRQIAHYRTLLRRIYASRSRGFLGSGRIRHGWRGGAVVILLADEHGTIVDAWVLRGVSVFARFQREEVWNGRHARELAAVDSSDPSVPLVHRAAAEAAQQIAARMAAG</sequence>
<dbReference type="EMBL" id="CP132508">
    <property type="protein sequence ID" value="WPD18549.1"/>
    <property type="molecule type" value="Genomic_DNA"/>
</dbReference>
<evidence type="ECO:0000313" key="1">
    <source>
        <dbReference type="EMBL" id="WPD18549.1"/>
    </source>
</evidence>
<protein>
    <submittedName>
        <fullName evidence="1">Transcriptional regulator GutM</fullName>
    </submittedName>
</protein>
<name>A0ABZ0QPD7_9FIRM</name>
<evidence type="ECO:0000313" key="2">
    <source>
        <dbReference type="Proteomes" id="UP001304683"/>
    </source>
</evidence>
<dbReference type="RefSeq" id="WP_167758808.1">
    <property type="nucleotide sequence ID" value="NZ_CP132508.1"/>
</dbReference>
<reference evidence="1 2" key="1">
    <citation type="submission" date="2023-08" db="EMBL/GenBank/DDBJ databases">
        <title>Genome sequence of Thermaerobacter compostii strain Ins1, a spore-forming filamentous bacterium isolated from a deep geothermal reservoir.</title>
        <authorList>
            <person name="Bregnard D."/>
            <person name="Gonzalez D."/>
            <person name="Junier P."/>
        </authorList>
    </citation>
    <scope>NUCLEOTIDE SEQUENCE [LARGE SCALE GENOMIC DNA]</scope>
    <source>
        <strain evidence="1 2">Ins1</strain>
    </source>
</reference>
<dbReference type="Pfam" id="PF06923">
    <property type="entry name" value="GutM"/>
    <property type="match status" value="1"/>
</dbReference>
<keyword evidence="2" id="KW-1185">Reference proteome</keyword>
<dbReference type="InterPro" id="IPR009693">
    <property type="entry name" value="Glucitol_operon_activator"/>
</dbReference>
<organism evidence="1 2">
    <name type="scientific">Thermaerobacter composti</name>
    <dbReference type="NCBI Taxonomy" id="554949"/>
    <lineage>
        <taxon>Bacteria</taxon>
        <taxon>Bacillati</taxon>
        <taxon>Bacillota</taxon>
        <taxon>Clostridia</taxon>
        <taxon>Eubacteriales</taxon>
        <taxon>Clostridiales Family XVII. Incertae Sedis</taxon>
        <taxon>Thermaerobacter</taxon>
    </lineage>
</organism>